<dbReference type="GO" id="GO:0016787">
    <property type="term" value="F:hydrolase activity"/>
    <property type="evidence" value="ECO:0007669"/>
    <property type="project" value="UniProtKB-KW"/>
</dbReference>
<evidence type="ECO:0000259" key="1">
    <source>
        <dbReference type="SMART" id="SM00849"/>
    </source>
</evidence>
<dbReference type="EMBL" id="JACHIR010000001">
    <property type="protein sequence ID" value="MBB5894864.1"/>
    <property type="molecule type" value="Genomic_DNA"/>
</dbReference>
<feature type="domain" description="Metallo-beta-lactamase" evidence="1">
    <location>
        <begin position="1"/>
        <end position="175"/>
    </location>
</feature>
<dbReference type="CDD" id="cd16282">
    <property type="entry name" value="metallo-hydrolase-like_MBL-fold"/>
    <property type="match status" value="1"/>
</dbReference>
<dbReference type="SMART" id="SM00849">
    <property type="entry name" value="Lactamase_B"/>
    <property type="match status" value="1"/>
</dbReference>
<evidence type="ECO:0000313" key="3">
    <source>
        <dbReference type="Proteomes" id="UP000585638"/>
    </source>
</evidence>
<dbReference type="InterPro" id="IPR001279">
    <property type="entry name" value="Metallo-B-lactamas"/>
</dbReference>
<reference evidence="2 3" key="1">
    <citation type="submission" date="2020-08" db="EMBL/GenBank/DDBJ databases">
        <title>Sequencing the genomes of 1000 actinobacteria strains.</title>
        <authorList>
            <person name="Klenk H.-P."/>
        </authorList>
    </citation>
    <scope>NUCLEOTIDE SEQUENCE [LARGE SCALE GENOMIC DNA]</scope>
    <source>
        <strain evidence="2 3">DSM 43851</strain>
    </source>
</reference>
<protein>
    <submittedName>
        <fullName evidence="2">Glyoxylase-like metal-dependent hydrolase (Beta-lactamase superfamily II)</fullName>
    </submittedName>
</protein>
<dbReference type="PANTHER" id="PTHR42951">
    <property type="entry name" value="METALLO-BETA-LACTAMASE DOMAIN-CONTAINING"/>
    <property type="match status" value="1"/>
</dbReference>
<dbReference type="Proteomes" id="UP000585638">
    <property type="component" value="Unassembled WGS sequence"/>
</dbReference>
<name>A0A7W9NJN6_9PSEU</name>
<dbReference type="AlphaFoldDB" id="A0A7W9NJN6"/>
<accession>A0A7W9NJN6</accession>
<keyword evidence="3" id="KW-1185">Reference proteome</keyword>
<dbReference type="PANTHER" id="PTHR42951:SF4">
    <property type="entry name" value="ACYL-COENZYME A THIOESTERASE MBLAC2"/>
    <property type="match status" value="1"/>
</dbReference>
<dbReference type="Pfam" id="PF00753">
    <property type="entry name" value="Lactamase_B"/>
    <property type="match status" value="1"/>
</dbReference>
<dbReference type="Gene3D" id="3.60.15.10">
    <property type="entry name" value="Ribonuclease Z/Hydroxyacylglutathione hydrolase-like"/>
    <property type="match status" value="1"/>
</dbReference>
<keyword evidence="2" id="KW-0378">Hydrolase</keyword>
<proteinExistence type="predicted"/>
<dbReference type="InterPro" id="IPR050855">
    <property type="entry name" value="NDM-1-like"/>
</dbReference>
<sequence>MASTSRLLTAMQDVVATAPVERVVNTHGNGDHWFGNQLLSDREIIAAAPTAAEMRAVGPAEVRALLAQQGRAGAFARRVFRGFDLSDVEPVYPATLYVDELDLVVGGTDVRLIDVGPAHTAGDTIVHVPSAGVVYTGDIVFAGGTPIVWTGPIGNWLRACDLICELGVCTVVPGHGLVTTVRAVRAQAAYLRFVQEEAAARHEKGMTFVEAAQDIDLREYGDLPEHERLVVNVHAVYRELDPDIPALEGPSAFACMGEFMEDLV</sequence>
<dbReference type="InterPro" id="IPR036866">
    <property type="entry name" value="RibonucZ/Hydroxyglut_hydro"/>
</dbReference>
<gene>
    <name evidence="2" type="ORF">BJ998_006060</name>
</gene>
<evidence type="ECO:0000313" key="2">
    <source>
        <dbReference type="EMBL" id="MBB5894864.1"/>
    </source>
</evidence>
<dbReference type="SUPFAM" id="SSF56281">
    <property type="entry name" value="Metallo-hydrolase/oxidoreductase"/>
    <property type="match status" value="1"/>
</dbReference>
<comment type="caution">
    <text evidence="2">The sequence shown here is derived from an EMBL/GenBank/DDBJ whole genome shotgun (WGS) entry which is preliminary data.</text>
</comment>
<organism evidence="2 3">
    <name type="scientific">Kutzneria kofuensis</name>
    <dbReference type="NCBI Taxonomy" id="103725"/>
    <lineage>
        <taxon>Bacteria</taxon>
        <taxon>Bacillati</taxon>
        <taxon>Actinomycetota</taxon>
        <taxon>Actinomycetes</taxon>
        <taxon>Pseudonocardiales</taxon>
        <taxon>Pseudonocardiaceae</taxon>
        <taxon>Kutzneria</taxon>
    </lineage>
</organism>